<feature type="region of interest" description="Disordered" evidence="1">
    <location>
        <begin position="120"/>
        <end position="159"/>
    </location>
</feature>
<evidence type="ECO:0000313" key="3">
    <source>
        <dbReference type="Proteomes" id="UP000050525"/>
    </source>
</evidence>
<protein>
    <submittedName>
        <fullName evidence="2">Uncharacterized protein</fullName>
    </submittedName>
</protein>
<dbReference type="AlphaFoldDB" id="A0A151MKE0"/>
<evidence type="ECO:0000256" key="1">
    <source>
        <dbReference type="SAM" id="MobiDB-lite"/>
    </source>
</evidence>
<feature type="compositionally biased region" description="Basic and acidic residues" evidence="1">
    <location>
        <begin position="147"/>
        <end position="159"/>
    </location>
</feature>
<comment type="caution">
    <text evidence="2">The sequence shown here is derived from an EMBL/GenBank/DDBJ whole genome shotgun (WGS) entry which is preliminary data.</text>
</comment>
<feature type="region of interest" description="Disordered" evidence="1">
    <location>
        <begin position="81"/>
        <end position="107"/>
    </location>
</feature>
<feature type="compositionally biased region" description="Basic residues" evidence="1">
    <location>
        <begin position="120"/>
        <end position="135"/>
    </location>
</feature>
<proteinExistence type="predicted"/>
<name>A0A151MKE0_ALLMI</name>
<keyword evidence="3" id="KW-1185">Reference proteome</keyword>
<accession>A0A151MKE0</accession>
<dbReference type="Proteomes" id="UP000050525">
    <property type="component" value="Unassembled WGS sequence"/>
</dbReference>
<gene>
    <name evidence="2" type="ORF">Y1Q_0023838</name>
</gene>
<reference evidence="2 3" key="1">
    <citation type="journal article" date="2012" name="Genome Biol.">
        <title>Sequencing three crocodilian genomes to illuminate the evolution of archosaurs and amniotes.</title>
        <authorList>
            <person name="St John J.A."/>
            <person name="Braun E.L."/>
            <person name="Isberg S.R."/>
            <person name="Miles L.G."/>
            <person name="Chong A.Y."/>
            <person name="Gongora J."/>
            <person name="Dalzell P."/>
            <person name="Moran C."/>
            <person name="Bed'hom B."/>
            <person name="Abzhanov A."/>
            <person name="Burgess S.C."/>
            <person name="Cooksey A.M."/>
            <person name="Castoe T.A."/>
            <person name="Crawford N.G."/>
            <person name="Densmore L.D."/>
            <person name="Drew J.C."/>
            <person name="Edwards S.V."/>
            <person name="Faircloth B.C."/>
            <person name="Fujita M.K."/>
            <person name="Greenwold M.J."/>
            <person name="Hoffmann F.G."/>
            <person name="Howard J.M."/>
            <person name="Iguchi T."/>
            <person name="Janes D.E."/>
            <person name="Khan S.Y."/>
            <person name="Kohno S."/>
            <person name="de Koning A.J."/>
            <person name="Lance S.L."/>
            <person name="McCarthy F.M."/>
            <person name="McCormack J.E."/>
            <person name="Merchant M.E."/>
            <person name="Peterson D.G."/>
            <person name="Pollock D.D."/>
            <person name="Pourmand N."/>
            <person name="Raney B.J."/>
            <person name="Roessler K.A."/>
            <person name="Sanford J.R."/>
            <person name="Sawyer R.H."/>
            <person name="Schmidt C.J."/>
            <person name="Triplett E.W."/>
            <person name="Tuberville T.D."/>
            <person name="Venegas-Anaya M."/>
            <person name="Howard J.T."/>
            <person name="Jarvis E.D."/>
            <person name="Guillette L.J.Jr."/>
            <person name="Glenn T.C."/>
            <person name="Green R.E."/>
            <person name="Ray D.A."/>
        </authorList>
    </citation>
    <scope>NUCLEOTIDE SEQUENCE [LARGE SCALE GENOMIC DNA]</scope>
    <source>
        <strain evidence="2">KSC_2009_1</strain>
    </source>
</reference>
<dbReference type="EMBL" id="AKHW03005996">
    <property type="protein sequence ID" value="KYO24995.1"/>
    <property type="molecule type" value="Genomic_DNA"/>
</dbReference>
<organism evidence="2 3">
    <name type="scientific">Alligator mississippiensis</name>
    <name type="common">American alligator</name>
    <dbReference type="NCBI Taxonomy" id="8496"/>
    <lineage>
        <taxon>Eukaryota</taxon>
        <taxon>Metazoa</taxon>
        <taxon>Chordata</taxon>
        <taxon>Craniata</taxon>
        <taxon>Vertebrata</taxon>
        <taxon>Euteleostomi</taxon>
        <taxon>Archelosauria</taxon>
        <taxon>Archosauria</taxon>
        <taxon>Crocodylia</taxon>
        <taxon>Alligatoridae</taxon>
        <taxon>Alligatorinae</taxon>
        <taxon>Alligator</taxon>
    </lineage>
</organism>
<evidence type="ECO:0000313" key="2">
    <source>
        <dbReference type="EMBL" id="KYO24995.1"/>
    </source>
</evidence>
<sequence>MDYLMDTQTRTEEEWKKDAEAAFLKPSCSQFDVRFLSSRSRCTIGRILKFSQPHELDHLLQRLQTPLYVPLKAKSLTELLSPGKRGGKQLNHGATTDPNGGKKGLVVSGGLKRDVSLRNVRSKQTRQTKQWRGKSPRGAMTCPRSCQQDHDESVRRMRP</sequence>